<reference evidence="1" key="1">
    <citation type="submission" date="2022-06" db="EMBL/GenBank/DDBJ databases">
        <title>Investigating genetic diversity within the most abundant and prevalent non-pathogenic leaf-associated bacterial species interacting with Arabidopsis thaliana in natural habitats.</title>
        <authorList>
            <person name="Ramirez-Sanchez D."/>
            <person name="Gibelin-Viala C."/>
            <person name="Mayjonade B."/>
            <person name="Duflos R."/>
            <person name="Belmonte E."/>
            <person name="Pailler V."/>
            <person name="Bartoli C."/>
            <person name="Carrere S."/>
            <person name="Vailleau F."/>
            <person name="Roux F."/>
        </authorList>
    </citation>
    <scope>NUCLEOTIDE SEQUENCE</scope>
    <source>
        <strain evidence="1">OTU6ESPEB1</strain>
    </source>
</reference>
<evidence type="ECO:0000313" key="2">
    <source>
        <dbReference type="Proteomes" id="UP001056851"/>
    </source>
</evidence>
<keyword evidence="2" id="KW-1185">Reference proteome</keyword>
<dbReference type="Pfam" id="PF17164">
    <property type="entry name" value="DUF5122"/>
    <property type="match status" value="1"/>
</dbReference>
<protein>
    <recommendedName>
        <fullName evidence="3">Delta-60 repeat domain-containing protein</fullName>
    </recommendedName>
</protein>
<organism evidence="1 2">
    <name type="scientific">Pseudomonas siliginis</name>
    <dbReference type="NCBI Taxonomy" id="2842346"/>
    <lineage>
        <taxon>Bacteria</taxon>
        <taxon>Pseudomonadati</taxon>
        <taxon>Pseudomonadota</taxon>
        <taxon>Gammaproteobacteria</taxon>
        <taxon>Pseudomonadales</taxon>
        <taxon>Pseudomonadaceae</taxon>
        <taxon>Pseudomonas</taxon>
    </lineage>
</organism>
<dbReference type="RefSeq" id="WP_252885552.1">
    <property type="nucleotide sequence ID" value="NZ_CP099599.1"/>
</dbReference>
<dbReference type="Gene3D" id="2.80.10.50">
    <property type="match status" value="1"/>
</dbReference>
<gene>
    <name evidence="1" type="ORF">NF677_07310</name>
</gene>
<name>A0ABY5CKN9_9PSED</name>
<dbReference type="InterPro" id="IPR013431">
    <property type="entry name" value="Delta_60_rpt"/>
</dbReference>
<dbReference type="EMBL" id="CP099599">
    <property type="protein sequence ID" value="UST86481.1"/>
    <property type="molecule type" value="Genomic_DNA"/>
</dbReference>
<dbReference type="Proteomes" id="UP001056851">
    <property type="component" value="Chromosome"/>
</dbReference>
<accession>A0ABY5CKN9</accession>
<evidence type="ECO:0008006" key="3">
    <source>
        <dbReference type="Google" id="ProtNLM"/>
    </source>
</evidence>
<evidence type="ECO:0000313" key="1">
    <source>
        <dbReference type="EMBL" id="UST86481.1"/>
    </source>
</evidence>
<sequence length="439" mass="48073">MKRSFDFSIQQAGRGTPDYSFGVGSKVYLYGTGQRRLQVRTVTALTEPGRILCGASSEELGVTYLFMLDGRGVIDESFGEAGVAIFKLSELFYEWGLALPYSVKFDISLRKYVMGFFVQKEGVNRASGLARFELNGQLDVSFGNKGVMIWSPDMQDVAPESSALQEAKSTLTARGRDYHGAMELMGDGGVLLLTSLDNNGLFDLAYVVKVKNDGALNEEFGNDGWLRIVKEGANLAVTGEDLVRQGDNYLVAASAGIHDKSWFVGRYDAQGDVDYSFGINGYYEGLPSVKNLILKRDDRSQFYLAGTSDNGVPQYLFLQLQRRGINGEEDPHFGSQGWTAAISADFNDIHVLKAALYNSASTIVLAGLADLRREEGSQAFIASIEQDMGWDEAFGDEGKVLLPKGEVIHDLVLQQDRKIVFISSVQGAPDSFAIVRLNG</sequence>
<proteinExistence type="predicted"/>